<dbReference type="PROSITE" id="PS51186">
    <property type="entry name" value="GNAT"/>
    <property type="match status" value="1"/>
</dbReference>
<dbReference type="PIRSF" id="PIRSF021603">
    <property type="entry name" value="UCP21603_acetyltransf"/>
    <property type="match status" value="1"/>
</dbReference>
<evidence type="ECO:0000259" key="1">
    <source>
        <dbReference type="PROSITE" id="PS51186"/>
    </source>
</evidence>
<proteinExistence type="predicted"/>
<reference evidence="2 3" key="1">
    <citation type="journal article" date="2019" name="Emerg. Microbes Infect.">
        <title>Comprehensive subspecies identification of 175 nontuberculous mycobacteria species based on 7547 genomic profiles.</title>
        <authorList>
            <person name="Matsumoto Y."/>
            <person name="Kinjo T."/>
            <person name="Motooka D."/>
            <person name="Nabeya D."/>
            <person name="Jung N."/>
            <person name="Uechi K."/>
            <person name="Horii T."/>
            <person name="Iida T."/>
            <person name="Fujita J."/>
            <person name="Nakamura S."/>
        </authorList>
    </citation>
    <scope>NUCLEOTIDE SEQUENCE [LARGE SCALE GENOMIC DNA]</scope>
    <source>
        <strain evidence="2 3">JCM 13574</strain>
    </source>
</reference>
<dbReference type="Pfam" id="PF08445">
    <property type="entry name" value="FR47"/>
    <property type="match status" value="1"/>
</dbReference>
<dbReference type="GO" id="GO:0016747">
    <property type="term" value="F:acyltransferase activity, transferring groups other than amino-acyl groups"/>
    <property type="evidence" value="ECO:0007669"/>
    <property type="project" value="InterPro"/>
</dbReference>
<dbReference type="InterPro" id="IPR025289">
    <property type="entry name" value="DUF4081"/>
</dbReference>
<evidence type="ECO:0000313" key="3">
    <source>
        <dbReference type="Proteomes" id="UP000466517"/>
    </source>
</evidence>
<dbReference type="EMBL" id="AP022610">
    <property type="protein sequence ID" value="BBZ27933.1"/>
    <property type="molecule type" value="Genomic_DNA"/>
</dbReference>
<dbReference type="Gene3D" id="3.40.630.30">
    <property type="match status" value="1"/>
</dbReference>
<evidence type="ECO:0000313" key="2">
    <source>
        <dbReference type="EMBL" id="BBZ27933.1"/>
    </source>
</evidence>
<dbReference type="RefSeq" id="WP_163736542.1">
    <property type="nucleotide sequence ID" value="NZ_AP022610.1"/>
</dbReference>
<dbReference type="InterPro" id="IPR013653">
    <property type="entry name" value="GCN5-like_dom"/>
</dbReference>
<feature type="domain" description="N-acetyltransferase" evidence="1">
    <location>
        <begin position="143"/>
        <end position="284"/>
    </location>
</feature>
<keyword evidence="2" id="KW-0808">Transferase</keyword>
<dbReference type="SUPFAM" id="SSF55729">
    <property type="entry name" value="Acyl-CoA N-acyltransferases (Nat)"/>
    <property type="match status" value="1"/>
</dbReference>
<keyword evidence="3" id="KW-1185">Reference proteome</keyword>
<name>A0A7I7XFI1_9MYCO</name>
<organism evidence="2 3">
    <name type="scientific">Mycolicibacterium madagascariense</name>
    <dbReference type="NCBI Taxonomy" id="212765"/>
    <lineage>
        <taxon>Bacteria</taxon>
        <taxon>Bacillati</taxon>
        <taxon>Actinomycetota</taxon>
        <taxon>Actinomycetes</taxon>
        <taxon>Mycobacteriales</taxon>
        <taxon>Mycobacteriaceae</taxon>
        <taxon>Mycolicibacterium</taxon>
    </lineage>
</organism>
<dbReference type="Proteomes" id="UP000466517">
    <property type="component" value="Chromosome"/>
</dbReference>
<dbReference type="InterPro" id="IPR000182">
    <property type="entry name" value="GNAT_dom"/>
</dbReference>
<dbReference type="AlphaFoldDB" id="A0A7I7XFI1"/>
<dbReference type="PANTHER" id="PTHR43072">
    <property type="entry name" value="N-ACETYLTRANSFERASE"/>
    <property type="match status" value="1"/>
</dbReference>
<gene>
    <name evidence="2" type="ORF">MMAD_22280</name>
</gene>
<protein>
    <submittedName>
        <fullName evidence="2">N-acetyltransferase GCN5</fullName>
    </submittedName>
</protein>
<dbReference type="KEGG" id="mmag:MMAD_22280"/>
<dbReference type="Pfam" id="PF13312">
    <property type="entry name" value="DUF4081"/>
    <property type="match status" value="1"/>
</dbReference>
<dbReference type="InterPro" id="IPR016794">
    <property type="entry name" value="UCP21603_acetyltransf"/>
</dbReference>
<dbReference type="InterPro" id="IPR016181">
    <property type="entry name" value="Acyl_CoA_acyltransferase"/>
</dbReference>
<accession>A0A7I7XFI1</accession>
<sequence length="284" mass="30659">MSAPPLFRLADERRVSVVRDAAMVRRVLDEDPIGSCMVASRVADHGVDPTAIGGEMWTRRRPTDSLCFAGANLIPLRGEIGDLVAFADKATSTARRCSSLVGRAELVMPMWHRLESAWGPARDVRDHQPLMALDAEPQCAIDPRVRPVRIEELDAYLVAAVDMFIGEVGVDPRLGDGGRGYRRRVAGLITAGRAWARFEHGQVVFKAEVGSQSPSVGQIQGVWVHPDWRGRGLGAAGTAALAGAVVRSGRVASLYVNGYNTIARATYARIGFTEVGTFATVLLD</sequence>
<dbReference type="PANTHER" id="PTHR43072:SF54">
    <property type="entry name" value="GCN5-RELATED N-ACETYLTRANSFERASE"/>
    <property type="match status" value="1"/>
</dbReference>